<dbReference type="Proteomes" id="UP000027586">
    <property type="component" value="Unassembled WGS sequence"/>
</dbReference>
<evidence type="ECO:0000256" key="14">
    <source>
        <dbReference type="ARBA" id="ARBA00023204"/>
    </source>
</evidence>
<name>A0A068S9Z7_9FUNG</name>
<dbReference type="InterPro" id="IPR001841">
    <property type="entry name" value="Znf_RING"/>
</dbReference>
<evidence type="ECO:0000256" key="10">
    <source>
        <dbReference type="ARBA" id="ARBA00022763"/>
    </source>
</evidence>
<dbReference type="InterPro" id="IPR017907">
    <property type="entry name" value="Znf_RING_CS"/>
</dbReference>
<evidence type="ECO:0000256" key="6">
    <source>
        <dbReference type="ARBA" id="ARBA00022574"/>
    </source>
</evidence>
<evidence type="ECO:0000256" key="15">
    <source>
        <dbReference type="ARBA" id="ARBA00023242"/>
    </source>
</evidence>
<dbReference type="GO" id="GO:0016604">
    <property type="term" value="C:nuclear body"/>
    <property type="evidence" value="ECO:0007669"/>
    <property type="project" value="UniProtKB-SubCell"/>
</dbReference>
<comment type="subcellular location">
    <subcellularLocation>
        <location evidence="2">Cytoplasm</location>
    </subcellularLocation>
    <subcellularLocation>
        <location evidence="16">Nucleus</location>
        <location evidence="16">Nuclear body</location>
    </subcellularLocation>
</comment>
<dbReference type="PANTHER" id="PTHR16047:SF7">
    <property type="entry name" value="E3 UBIQUITIN-PROTEIN LIGASE RFWD3"/>
    <property type="match status" value="1"/>
</dbReference>
<gene>
    <name evidence="21" type="ORF">LCOR_08946.1</name>
</gene>
<dbReference type="GO" id="GO:0005737">
    <property type="term" value="C:cytoplasm"/>
    <property type="evidence" value="ECO:0007669"/>
    <property type="project" value="UniProtKB-SubCell"/>
</dbReference>
<evidence type="ECO:0000256" key="8">
    <source>
        <dbReference type="ARBA" id="ARBA00022723"/>
    </source>
</evidence>
<keyword evidence="15" id="KW-0539">Nucleus</keyword>
<dbReference type="GO" id="GO:0008270">
    <property type="term" value="F:zinc ion binding"/>
    <property type="evidence" value="ECO:0007669"/>
    <property type="project" value="UniProtKB-KW"/>
</dbReference>
<evidence type="ECO:0000256" key="3">
    <source>
        <dbReference type="ARBA" id="ARBA00004906"/>
    </source>
</evidence>
<keyword evidence="7" id="KW-0808">Transferase</keyword>
<evidence type="ECO:0000256" key="18">
    <source>
        <dbReference type="SAM" id="Coils"/>
    </source>
</evidence>
<dbReference type="Gene3D" id="2.130.10.10">
    <property type="entry name" value="YVTN repeat-like/Quinoprotein amine dehydrogenase"/>
    <property type="match status" value="1"/>
</dbReference>
<comment type="pathway">
    <text evidence="3">Protein modification; protein ubiquitination.</text>
</comment>
<dbReference type="InterPro" id="IPR037381">
    <property type="entry name" value="RFWD3"/>
</dbReference>
<dbReference type="OrthoDB" id="8062037at2759"/>
<evidence type="ECO:0000313" key="21">
    <source>
        <dbReference type="EMBL" id="CDH58066.1"/>
    </source>
</evidence>
<dbReference type="SUPFAM" id="SSF50978">
    <property type="entry name" value="WD40 repeat-like"/>
    <property type="match status" value="1"/>
</dbReference>
<feature type="domain" description="RING-type" evidence="20">
    <location>
        <begin position="83"/>
        <end position="132"/>
    </location>
</feature>
<evidence type="ECO:0000256" key="17">
    <source>
        <dbReference type="PROSITE-ProRule" id="PRU00175"/>
    </source>
</evidence>
<evidence type="ECO:0000313" key="22">
    <source>
        <dbReference type="Proteomes" id="UP000027586"/>
    </source>
</evidence>
<feature type="coiled-coil region" evidence="18">
    <location>
        <begin position="156"/>
        <end position="211"/>
    </location>
</feature>
<keyword evidence="9" id="KW-0677">Repeat</keyword>
<dbReference type="GO" id="GO:0061630">
    <property type="term" value="F:ubiquitin protein ligase activity"/>
    <property type="evidence" value="ECO:0007669"/>
    <property type="project" value="UniProtKB-EC"/>
</dbReference>
<sequence>MDYAFQSSRLRVSRALVIFPDLIFIATCCLDSLLLPPHAIIQLDDDNDDFQPTQASPLPNKRRRTSSATPEDPTDDEQHALTCPVCMEPMHNSGEHAITSLKCGHLFCYQCLVDWFVRQMKAKDKAHCPQCKMVYRKQDMRRICTPNIAVYDTTELQRLRKQVDAERKKANEATKEMTKLNMSTTLYRRHMADLNRRNEELKAENDELRAQLRSLGVPCGSSSSSSSNAASASAFQKFHYALLPCEMTGRVVALSGAEEMAVVSAGHGSGYGLQRISMRDLAAMDHTINHEKQIRDVKISPYQRFIVLSTGHDRSLALSCVHNKHTMQRYTLEKPAWSCSFDQKDPNVIYCGLASNVVSIYDIRNTKCSVKDMQASNHNYGIHSMASVAMGDRRLLLCSNTVESYIWEYAAAGEDATLHKIQDEPDGYKPYSLDYRHESQTLLISSRRGTFGTKHALYKLNNGDDMMIDRLWDINNEQTQPLMARTCHFEWDGELVASFGTSNNTVIHNNLKRRQSLESDKPVLDVKADRVGGEFILAALTESGLHLCK</sequence>
<dbReference type="EC" id="2.3.2.27" evidence="4"/>
<keyword evidence="13" id="KW-0862">Zinc</keyword>
<evidence type="ECO:0000256" key="2">
    <source>
        <dbReference type="ARBA" id="ARBA00004496"/>
    </source>
</evidence>
<evidence type="ECO:0000256" key="13">
    <source>
        <dbReference type="ARBA" id="ARBA00022833"/>
    </source>
</evidence>
<comment type="catalytic activity">
    <reaction evidence="1">
        <text>S-ubiquitinyl-[E2 ubiquitin-conjugating enzyme]-L-cysteine + [acceptor protein]-L-lysine = [E2 ubiquitin-conjugating enzyme]-L-cysteine + N(6)-ubiquitinyl-[acceptor protein]-L-lysine.</text>
        <dbReference type="EC" id="2.3.2.27"/>
    </reaction>
</comment>
<dbReference type="InterPro" id="IPR013083">
    <property type="entry name" value="Znf_RING/FYVE/PHD"/>
</dbReference>
<evidence type="ECO:0000256" key="16">
    <source>
        <dbReference type="ARBA" id="ARBA00034306"/>
    </source>
</evidence>
<keyword evidence="10" id="KW-0227">DNA damage</keyword>
<dbReference type="AlphaFoldDB" id="A0A068S9Z7"/>
<evidence type="ECO:0000259" key="20">
    <source>
        <dbReference type="PROSITE" id="PS50089"/>
    </source>
</evidence>
<evidence type="ECO:0000256" key="1">
    <source>
        <dbReference type="ARBA" id="ARBA00000900"/>
    </source>
</evidence>
<dbReference type="Pfam" id="PF23419">
    <property type="entry name" value="WD40_RFWD3"/>
    <property type="match status" value="1"/>
</dbReference>
<dbReference type="InterPro" id="IPR036322">
    <property type="entry name" value="WD40_repeat_dom_sf"/>
</dbReference>
<evidence type="ECO:0000256" key="5">
    <source>
        <dbReference type="ARBA" id="ARBA00022490"/>
    </source>
</evidence>
<evidence type="ECO:0000256" key="12">
    <source>
        <dbReference type="ARBA" id="ARBA00022786"/>
    </source>
</evidence>
<dbReference type="GO" id="GO:0036297">
    <property type="term" value="P:interstrand cross-link repair"/>
    <property type="evidence" value="ECO:0007669"/>
    <property type="project" value="InterPro"/>
</dbReference>
<evidence type="ECO:0000256" key="9">
    <source>
        <dbReference type="ARBA" id="ARBA00022737"/>
    </source>
</evidence>
<dbReference type="InterPro" id="IPR027370">
    <property type="entry name" value="Znf-RING_euk"/>
</dbReference>
<evidence type="ECO:0000256" key="11">
    <source>
        <dbReference type="ARBA" id="ARBA00022771"/>
    </source>
</evidence>
<organism evidence="21 22">
    <name type="scientific">Lichtheimia corymbifera JMRC:FSU:9682</name>
    <dbReference type="NCBI Taxonomy" id="1263082"/>
    <lineage>
        <taxon>Eukaryota</taxon>
        <taxon>Fungi</taxon>
        <taxon>Fungi incertae sedis</taxon>
        <taxon>Mucoromycota</taxon>
        <taxon>Mucoromycotina</taxon>
        <taxon>Mucoromycetes</taxon>
        <taxon>Mucorales</taxon>
        <taxon>Lichtheimiaceae</taxon>
        <taxon>Lichtheimia</taxon>
    </lineage>
</organism>
<dbReference type="InterPro" id="IPR056527">
    <property type="entry name" value="WD40_RFWD3"/>
</dbReference>
<reference evidence="21" key="1">
    <citation type="submission" date="2013-08" db="EMBL/GenBank/DDBJ databases">
        <title>Gene expansion shapes genome architecture in the human pathogen Lichtheimia corymbifera: an evolutionary genomics analysis in the ancient terrestrial Mucorales (Mucoromycotina).</title>
        <authorList>
            <person name="Schwartze V.U."/>
            <person name="Winter S."/>
            <person name="Shelest E."/>
            <person name="Marcet-Houben M."/>
            <person name="Horn F."/>
            <person name="Wehner S."/>
            <person name="Hoffmann K."/>
            <person name="Riege K."/>
            <person name="Sammeth M."/>
            <person name="Nowrousian M."/>
            <person name="Valiante V."/>
            <person name="Linde J."/>
            <person name="Jacobsen I.D."/>
            <person name="Marz M."/>
            <person name="Brakhage A.A."/>
            <person name="Gabaldon T."/>
            <person name="Bocker S."/>
            <person name="Voigt K."/>
        </authorList>
    </citation>
    <scope>NUCLEOTIDE SEQUENCE [LARGE SCALE GENOMIC DNA]</scope>
    <source>
        <strain evidence="21">FSU 9682</strain>
    </source>
</reference>
<feature type="region of interest" description="Disordered" evidence="19">
    <location>
        <begin position="46"/>
        <end position="78"/>
    </location>
</feature>
<dbReference type="SUPFAM" id="SSF57850">
    <property type="entry name" value="RING/U-box"/>
    <property type="match status" value="1"/>
</dbReference>
<keyword evidence="22" id="KW-1185">Reference proteome</keyword>
<dbReference type="STRING" id="1263082.A0A068S9Z7"/>
<dbReference type="PANTHER" id="PTHR16047">
    <property type="entry name" value="RFWD3 PROTEIN"/>
    <property type="match status" value="1"/>
</dbReference>
<dbReference type="SMART" id="SM00184">
    <property type="entry name" value="RING"/>
    <property type="match status" value="1"/>
</dbReference>
<dbReference type="Pfam" id="PF13445">
    <property type="entry name" value="zf-RING_UBOX"/>
    <property type="match status" value="1"/>
</dbReference>
<dbReference type="Gene3D" id="3.30.40.10">
    <property type="entry name" value="Zinc/RING finger domain, C3HC4 (zinc finger)"/>
    <property type="match status" value="1"/>
</dbReference>
<evidence type="ECO:0000256" key="19">
    <source>
        <dbReference type="SAM" id="MobiDB-lite"/>
    </source>
</evidence>
<dbReference type="PROSITE" id="PS00518">
    <property type="entry name" value="ZF_RING_1"/>
    <property type="match status" value="1"/>
</dbReference>
<protein>
    <recommendedName>
        <fullName evidence="4">RING-type E3 ubiquitin transferase</fullName>
        <ecNumber evidence="4">2.3.2.27</ecNumber>
    </recommendedName>
</protein>
<keyword evidence="18" id="KW-0175">Coiled coil</keyword>
<evidence type="ECO:0000256" key="7">
    <source>
        <dbReference type="ARBA" id="ARBA00022679"/>
    </source>
</evidence>
<keyword evidence="14" id="KW-0234">DNA repair</keyword>
<keyword evidence="12" id="KW-0833">Ubl conjugation pathway</keyword>
<keyword evidence="11 17" id="KW-0863">Zinc-finger</keyword>
<evidence type="ECO:0000256" key="4">
    <source>
        <dbReference type="ARBA" id="ARBA00012483"/>
    </source>
</evidence>
<keyword evidence="6" id="KW-0853">WD repeat</keyword>
<keyword evidence="8" id="KW-0479">Metal-binding</keyword>
<dbReference type="PROSITE" id="PS50089">
    <property type="entry name" value="ZF_RING_2"/>
    <property type="match status" value="1"/>
</dbReference>
<keyword evidence="5" id="KW-0963">Cytoplasm</keyword>
<comment type="caution">
    <text evidence="21">The sequence shown here is derived from an EMBL/GenBank/DDBJ whole genome shotgun (WGS) entry which is preliminary data.</text>
</comment>
<dbReference type="GO" id="GO:0016567">
    <property type="term" value="P:protein ubiquitination"/>
    <property type="evidence" value="ECO:0007669"/>
    <property type="project" value="InterPro"/>
</dbReference>
<accession>A0A068S9Z7</accession>
<dbReference type="EMBL" id="CBTN010000052">
    <property type="protein sequence ID" value="CDH58066.1"/>
    <property type="molecule type" value="Genomic_DNA"/>
</dbReference>
<dbReference type="VEuPathDB" id="FungiDB:LCOR_08946.1"/>
<proteinExistence type="predicted"/>
<dbReference type="InterPro" id="IPR015943">
    <property type="entry name" value="WD40/YVTN_repeat-like_dom_sf"/>
</dbReference>